<feature type="compositionally biased region" description="Acidic residues" evidence="1">
    <location>
        <begin position="2113"/>
        <end position="2123"/>
    </location>
</feature>
<feature type="transmembrane region" description="Helical" evidence="2">
    <location>
        <begin position="1524"/>
        <end position="1547"/>
    </location>
</feature>
<organism evidence="4 5">
    <name type="scientific">Bodo saltans</name>
    <name type="common">Flagellated protozoan</name>
    <dbReference type="NCBI Taxonomy" id="75058"/>
    <lineage>
        <taxon>Eukaryota</taxon>
        <taxon>Discoba</taxon>
        <taxon>Euglenozoa</taxon>
        <taxon>Kinetoplastea</taxon>
        <taxon>Metakinetoplastina</taxon>
        <taxon>Eubodonida</taxon>
        <taxon>Bodonidae</taxon>
        <taxon>Bodo</taxon>
    </lineage>
</organism>
<dbReference type="InterPro" id="IPR001304">
    <property type="entry name" value="C-type_lectin-like"/>
</dbReference>
<feature type="transmembrane region" description="Helical" evidence="2">
    <location>
        <begin position="1653"/>
        <end position="1674"/>
    </location>
</feature>
<dbReference type="GO" id="GO:0045944">
    <property type="term" value="P:positive regulation of transcription by RNA polymerase II"/>
    <property type="evidence" value="ECO:0007669"/>
    <property type="project" value="TreeGrafter"/>
</dbReference>
<dbReference type="InterPro" id="IPR016186">
    <property type="entry name" value="C-type_lectin-like/link_sf"/>
</dbReference>
<feature type="region of interest" description="Disordered" evidence="1">
    <location>
        <begin position="2110"/>
        <end position="2293"/>
    </location>
</feature>
<feature type="region of interest" description="Disordered" evidence="1">
    <location>
        <begin position="1951"/>
        <end position="1970"/>
    </location>
</feature>
<feature type="transmembrane region" description="Helical" evidence="2">
    <location>
        <begin position="1891"/>
        <end position="1915"/>
    </location>
</feature>
<feature type="region of interest" description="Disordered" evidence="1">
    <location>
        <begin position="2014"/>
        <end position="2081"/>
    </location>
</feature>
<dbReference type="PANTHER" id="PTHR46007:SF8">
    <property type="entry name" value="C2H2-TYPE DOMAIN-CONTAINING PROTEIN"/>
    <property type="match status" value="1"/>
</dbReference>
<proteinExistence type="predicted"/>
<evidence type="ECO:0000256" key="2">
    <source>
        <dbReference type="SAM" id="Phobius"/>
    </source>
</evidence>
<reference evidence="5" key="1">
    <citation type="submission" date="2015-09" db="EMBL/GenBank/DDBJ databases">
        <authorList>
            <consortium name="Pathogen Informatics"/>
        </authorList>
    </citation>
    <scope>NUCLEOTIDE SEQUENCE [LARGE SCALE GENOMIC DNA]</scope>
    <source>
        <strain evidence="5">Lake Konstanz</strain>
    </source>
</reference>
<dbReference type="InterPro" id="IPR051647">
    <property type="entry name" value="Mediator_comp_sub12"/>
</dbReference>
<keyword evidence="2" id="KW-0812">Transmembrane</keyword>
<feature type="transmembrane region" description="Helical" evidence="2">
    <location>
        <begin position="1830"/>
        <end position="1848"/>
    </location>
</feature>
<feature type="compositionally biased region" description="Polar residues" evidence="1">
    <location>
        <begin position="1224"/>
        <end position="1237"/>
    </location>
</feature>
<feature type="domain" description="C-type lectin" evidence="3">
    <location>
        <begin position="538"/>
        <end position="653"/>
    </location>
</feature>
<gene>
    <name evidence="4" type="ORF">BSAL_07980</name>
</gene>
<evidence type="ECO:0000313" key="4">
    <source>
        <dbReference type="EMBL" id="CUG87017.1"/>
    </source>
</evidence>
<dbReference type="InterPro" id="IPR016187">
    <property type="entry name" value="CTDL_fold"/>
</dbReference>
<dbReference type="Proteomes" id="UP000051952">
    <property type="component" value="Unassembled WGS sequence"/>
</dbReference>
<evidence type="ECO:0000259" key="3">
    <source>
        <dbReference type="PROSITE" id="PS50041"/>
    </source>
</evidence>
<feature type="compositionally biased region" description="Polar residues" evidence="1">
    <location>
        <begin position="2260"/>
        <end position="2270"/>
    </location>
</feature>
<dbReference type="EMBL" id="CYKH01001428">
    <property type="protein sequence ID" value="CUG87017.1"/>
    <property type="molecule type" value="Genomic_DNA"/>
</dbReference>
<protein>
    <submittedName>
        <fullName evidence="4">Membrane-associated protein, putative</fullName>
    </submittedName>
</protein>
<accession>A0A0S4JAP9</accession>
<feature type="transmembrane region" description="Helical" evidence="2">
    <location>
        <begin position="21"/>
        <end position="41"/>
    </location>
</feature>
<sequence length="2293" mass="247182">MIPRIRDVASHRTSLRSSAPCFPSLLLHCMLTALVVVLHVGHVPVTEATTTLPLPSVPFTPFAYSQPLLTFAFNAANINVNQEVLGMTLQIALDDCTQGSRWFLRPLQYLSSLTNISSSTLYGGASPQYGALDSAWDGLDVIYDPLLCAVFVFKGNASTTIWSSSTASTTSVSTLLQAVRTLWFYNAAAAVVSPTVSLRVAWSFWMGASQMGGFSISVANTQHMFSCLDRSGTPLDYGSAVTACQQWLQDTADSSSIGASIVSIGSYTVQAMVQSLRQRVSAQYTDPSTGSLVGYVNLIGLYGTRSSWDNGISLSYRNFAQANPVGNFPTVMDQNGLWKSVLAADPYSYCCETTANGPPQEIANGFVTVVGDAAQTAVANTIPGVSLAVWKSTTDLYFGQFYPFQDTSAVLDAITRSMPSGLLEPVYGITASFHREDCDGAFRFVLDSNFPNSSFFQVSFKDDLCSVTLTPSSASGVLVADPSWYLNAIGNMKVIDIRGPSQAALSSTGNISKRLVWGFYLGDSRTSWVIGGSPVPHYYYCSWGSLNFADASAACANLAGGRQEGYLATPQYAWEQELFEDLLSRGNLTYDNVWIGLDTSIGSTLFSNGDPMLAFTQWGVNQPSLSDSPAAFSGINAEWASRSRESTLSYCCEMTSVVSRNLSGVIYNTLASSAQFAQSNYSERPVSVTVAQELRLFRPFADLSQNVPANLLTTLVYGVSIQLPIENCTTEHAPAGASLPLLAVTEALASPFSLCPAQPGSGVSGTTAAGCSTEKTELMQQRANVCSWILRRTDSSSVAMNASTLFAIMETLELRIARLPLDPSKTSEVKGRWTQPVELSWALWFNPPTDSAGHPELPISPSVVFRGTAAAWPSNRMTVSANTGAMFLCPSPHALGDAGGMILSTFADALTTCRDWADDAYLATVSSAEELNLLMLARNLSYMGNLSSITSATSPPAMWVGLQRNRSAWMNGDAVTYTHWAAGEPSGIGPTLVDGGSGGLWRNVPVLITGTTTQQQATFCCKRNGYNQQTARLTGLVSIDATTFTITDTISTSTSDDATVSEATRPPTFSVDVSETRKVPTLSVSSATVVPGMNGDAVTYTHWAAGEPSGIGPTLVDGGSGGLWRNVPVLITGTTTQQQATFCCKRNGYNQQTARLTGLVSIDATTFTITDTISTSTSDDATVSEATRPPTFSVDVSETRKVPTLSESISKEVASVSRNIGDSVTHTVSRPKTTSAQLTTPPPTWTTTSTLPLESPTPSFTRSLDSTNVTIEATASRQALTISVTRPTLTLTMPLPAMVRVDWEYPLTPQFTAADMRSSDPSRRRITLDSVFTTFVPVLNGNTSAVVRLSSLLSLTVSNASVSLQQPTPYDFVHTGGGEQWLGASNIISVDATVGAEQSSMSITLAQVKDYFPGATETLVLRIHRNATTMLNDQLPVAIPDLVFRVLADDPIADASVGAKSVETVFAVLSLAAPAAVRDIQFLTLLGGNGGGAPSRCSRPQQRTLYLDGIRVVSPVFWSSSSFISLWVGASAITFAVMLIHFIVWASHAAMSSCRERKAALLSRQHRQRNANYRGALDDDFDETKNEVSDDDDDDPFASVGRIPPPQQQQQYRRASSFAMMAQQQQQQVEDSSSSAEAPAASPSSIFLRFPSITVLALRLFLTTIVAHSIWILMSSQVDQPGGGGGDNSFDTKSVEFALGVFGLAIMGAVTLAVLFWTTCLQMFADAPVVFVPLPERLYNVQMATTKMVAPRGSWVPYEFYATQQQQLRRGGGVGVPPPPPFDMTRSFYWICGEYRTLWWAVVDWTLPWLLGWAATYSPADSQEDSCTQVFGAISAILFLIGVAMLFFRPLASPLANVLSAISYGLLASITICLVMQLSDPDGRSRNALNVLRWVLLVVSLLRSFVVLLSVQLAVDPYQPLPESKYDYSPSLQQRGGDDFFAVRRRSSAYALTSPTGSQRRLSTQQQQPQQVFHLKGATPMFSASHGRSQRRLTSFAGPSHQEEYDVDPMMLMEMQHNDGGGGGGYRRGSSSGGANSPSFAKYVFPHDNEDGNGDDNTSPRQQQQQHQQQEWSSGGNVGADRRRMFSVGSMSGFGSMRSRLSQGNIQIGTVDSEGESSDDEEEGDHHHHRPVVAPPQRQQQQQAPQQRGGPPPPQQTRVVATPPTNSTQQPHYSSPRSSVASPNVAMRLSGLFQSPGGATNVSSDSSSPFSPAPAYGNYHHPRAQNHRQQQQQPPTTSNRRSSDPFADIPFATEHYHVSPTVQSTHTSNGSQQQRPPAQQSRMSRLDSLMGIS</sequence>
<feature type="transmembrane region" description="Helical" evidence="2">
    <location>
        <begin position="1855"/>
        <end position="1879"/>
    </location>
</feature>
<feature type="region of interest" description="Disordered" evidence="1">
    <location>
        <begin position="1573"/>
        <end position="1607"/>
    </location>
</feature>
<feature type="compositionally biased region" description="Low complexity" evidence="1">
    <location>
        <begin position="2203"/>
        <end position="2215"/>
    </location>
</feature>
<name>A0A0S4JAP9_BODSA</name>
<feature type="domain" description="C-type lectin" evidence="3">
    <location>
        <begin position="905"/>
        <end position="1003"/>
    </location>
</feature>
<keyword evidence="5" id="KW-1185">Reference proteome</keyword>
<feature type="transmembrane region" description="Helical" evidence="2">
    <location>
        <begin position="1694"/>
        <end position="1717"/>
    </location>
</feature>
<dbReference type="SUPFAM" id="SSF56436">
    <property type="entry name" value="C-type lectin-like"/>
    <property type="match status" value="3"/>
</dbReference>
<keyword evidence="2" id="KW-0472">Membrane</keyword>
<dbReference type="CDD" id="cd00037">
    <property type="entry name" value="CLECT"/>
    <property type="match status" value="2"/>
</dbReference>
<keyword evidence="2" id="KW-1133">Transmembrane helix</keyword>
<dbReference type="SMART" id="SM00034">
    <property type="entry name" value="CLECT"/>
    <property type="match status" value="2"/>
</dbReference>
<feature type="compositionally biased region" description="Low complexity" evidence="1">
    <location>
        <begin position="1245"/>
        <end position="1261"/>
    </location>
</feature>
<dbReference type="Gene3D" id="3.10.100.10">
    <property type="entry name" value="Mannose-Binding Protein A, subunit A"/>
    <property type="match status" value="3"/>
</dbReference>
<feature type="compositionally biased region" description="Low complexity" evidence="1">
    <location>
        <begin position="2135"/>
        <end position="2149"/>
    </location>
</feature>
<feature type="compositionally biased region" description="Polar residues" evidence="1">
    <location>
        <begin position="1951"/>
        <end position="1964"/>
    </location>
</feature>
<feature type="region of interest" description="Disordered" evidence="1">
    <location>
        <begin position="1224"/>
        <end position="1263"/>
    </location>
</feature>
<evidence type="ECO:0000256" key="1">
    <source>
        <dbReference type="SAM" id="MobiDB-lite"/>
    </source>
</evidence>
<dbReference type="GO" id="GO:0003713">
    <property type="term" value="F:transcription coactivator activity"/>
    <property type="evidence" value="ECO:0007669"/>
    <property type="project" value="TreeGrafter"/>
</dbReference>
<feature type="compositionally biased region" description="Low complexity" evidence="1">
    <location>
        <begin position="2271"/>
        <end position="2283"/>
    </location>
</feature>
<dbReference type="PANTHER" id="PTHR46007">
    <property type="entry name" value="MEDIATOR OF RNA POLYMERASE II TRANSCRIPTION SUBUNIT 12"/>
    <property type="match status" value="1"/>
</dbReference>
<evidence type="ECO:0000313" key="5">
    <source>
        <dbReference type="Proteomes" id="UP000051952"/>
    </source>
</evidence>
<dbReference type="PROSITE" id="PS50041">
    <property type="entry name" value="C_TYPE_LECTIN_2"/>
    <property type="match status" value="2"/>
</dbReference>
<dbReference type="GO" id="GO:0016592">
    <property type="term" value="C:mediator complex"/>
    <property type="evidence" value="ECO:0007669"/>
    <property type="project" value="TreeGrafter"/>
</dbReference>
<feature type="region of interest" description="Disordered" evidence="1">
    <location>
        <begin position="1983"/>
        <end position="2002"/>
    </location>
</feature>
<feature type="compositionally biased region" description="Polar residues" evidence="1">
    <location>
        <begin position="2157"/>
        <end position="2182"/>
    </location>
</feature>